<evidence type="ECO:0000313" key="1">
    <source>
        <dbReference type="EMBL" id="KAH3717036.1"/>
    </source>
</evidence>
<keyword evidence="2" id="KW-1185">Reference proteome</keyword>
<gene>
    <name evidence="1" type="ORF">DPMN_059816</name>
</gene>
<proteinExistence type="predicted"/>
<dbReference type="EMBL" id="JAIWYP010000013">
    <property type="protein sequence ID" value="KAH3717036.1"/>
    <property type="molecule type" value="Genomic_DNA"/>
</dbReference>
<dbReference type="AlphaFoldDB" id="A0A9D4HHJ9"/>
<comment type="caution">
    <text evidence="1">The sequence shown here is derived from an EMBL/GenBank/DDBJ whole genome shotgun (WGS) entry which is preliminary data.</text>
</comment>
<accession>A0A9D4HHJ9</accession>
<evidence type="ECO:0000313" key="2">
    <source>
        <dbReference type="Proteomes" id="UP000828390"/>
    </source>
</evidence>
<sequence length="79" mass="9395">MKASFHIEEMDNMDIIQCYSSTSDIEYDKMDNLYNTLVIVIQDRPKRKIFILIRDLNVKFGNANIEDMRRSKGTKAYER</sequence>
<name>A0A9D4HHJ9_DREPO</name>
<protein>
    <submittedName>
        <fullName evidence="1">Uncharacterized protein</fullName>
    </submittedName>
</protein>
<dbReference type="Proteomes" id="UP000828390">
    <property type="component" value="Unassembled WGS sequence"/>
</dbReference>
<reference evidence="1" key="1">
    <citation type="journal article" date="2019" name="bioRxiv">
        <title>The Genome of the Zebra Mussel, Dreissena polymorpha: A Resource for Invasive Species Research.</title>
        <authorList>
            <person name="McCartney M.A."/>
            <person name="Auch B."/>
            <person name="Kono T."/>
            <person name="Mallez S."/>
            <person name="Zhang Y."/>
            <person name="Obille A."/>
            <person name="Becker A."/>
            <person name="Abrahante J.E."/>
            <person name="Garbe J."/>
            <person name="Badalamenti J.P."/>
            <person name="Herman A."/>
            <person name="Mangelson H."/>
            <person name="Liachko I."/>
            <person name="Sullivan S."/>
            <person name="Sone E.D."/>
            <person name="Koren S."/>
            <person name="Silverstein K.A.T."/>
            <person name="Beckman K.B."/>
            <person name="Gohl D.M."/>
        </authorList>
    </citation>
    <scope>NUCLEOTIDE SEQUENCE</scope>
    <source>
        <strain evidence="1">Duluth1</strain>
        <tissue evidence="1">Whole animal</tissue>
    </source>
</reference>
<organism evidence="1 2">
    <name type="scientific">Dreissena polymorpha</name>
    <name type="common">Zebra mussel</name>
    <name type="synonym">Mytilus polymorpha</name>
    <dbReference type="NCBI Taxonomy" id="45954"/>
    <lineage>
        <taxon>Eukaryota</taxon>
        <taxon>Metazoa</taxon>
        <taxon>Spiralia</taxon>
        <taxon>Lophotrochozoa</taxon>
        <taxon>Mollusca</taxon>
        <taxon>Bivalvia</taxon>
        <taxon>Autobranchia</taxon>
        <taxon>Heteroconchia</taxon>
        <taxon>Euheterodonta</taxon>
        <taxon>Imparidentia</taxon>
        <taxon>Neoheterodontei</taxon>
        <taxon>Myida</taxon>
        <taxon>Dreissenoidea</taxon>
        <taxon>Dreissenidae</taxon>
        <taxon>Dreissena</taxon>
    </lineage>
</organism>
<reference evidence="1" key="2">
    <citation type="submission" date="2020-11" db="EMBL/GenBank/DDBJ databases">
        <authorList>
            <person name="McCartney M.A."/>
            <person name="Auch B."/>
            <person name="Kono T."/>
            <person name="Mallez S."/>
            <person name="Becker A."/>
            <person name="Gohl D.M."/>
            <person name="Silverstein K.A.T."/>
            <person name="Koren S."/>
            <person name="Bechman K.B."/>
            <person name="Herman A."/>
            <person name="Abrahante J.E."/>
            <person name="Garbe J."/>
        </authorList>
    </citation>
    <scope>NUCLEOTIDE SEQUENCE</scope>
    <source>
        <strain evidence="1">Duluth1</strain>
        <tissue evidence="1">Whole animal</tissue>
    </source>
</reference>